<dbReference type="RefSeq" id="WP_113614383.1">
    <property type="nucleotide sequence ID" value="NZ_QFFJ01000001.1"/>
</dbReference>
<keyword evidence="2" id="KW-1185">Reference proteome</keyword>
<dbReference type="EMBL" id="QFFJ01000001">
    <property type="protein sequence ID" value="RBL91783.1"/>
    <property type="molecule type" value="Genomic_DNA"/>
</dbReference>
<dbReference type="Pfam" id="PF11373">
    <property type="entry name" value="DUF3175"/>
    <property type="match status" value="1"/>
</dbReference>
<name>A0A365XZM5_9BACT</name>
<dbReference type="OrthoDB" id="9807263at2"/>
<organism evidence="1 2">
    <name type="scientific">Chitinophaga flava</name>
    <dbReference type="NCBI Taxonomy" id="2259036"/>
    <lineage>
        <taxon>Bacteria</taxon>
        <taxon>Pseudomonadati</taxon>
        <taxon>Bacteroidota</taxon>
        <taxon>Chitinophagia</taxon>
        <taxon>Chitinophagales</taxon>
        <taxon>Chitinophagaceae</taxon>
        <taxon>Chitinophaga</taxon>
    </lineage>
</organism>
<dbReference type="Proteomes" id="UP000253410">
    <property type="component" value="Unassembled WGS sequence"/>
</dbReference>
<evidence type="ECO:0008006" key="3">
    <source>
        <dbReference type="Google" id="ProtNLM"/>
    </source>
</evidence>
<comment type="caution">
    <text evidence="1">The sequence shown here is derived from an EMBL/GenBank/DDBJ whole genome shotgun (WGS) entry which is preliminary data.</text>
</comment>
<protein>
    <recommendedName>
        <fullName evidence="3">DUF3175 domain-containing protein</fullName>
    </recommendedName>
</protein>
<reference evidence="1 2" key="1">
    <citation type="submission" date="2018-05" db="EMBL/GenBank/DDBJ databases">
        <title>Chitinophaga sp. K3CV102501T nov., isolated from isolated from a monsoon evergreen broad-leaved forest soil.</title>
        <authorList>
            <person name="Lv Y."/>
        </authorList>
    </citation>
    <scope>NUCLEOTIDE SEQUENCE [LARGE SCALE GENOMIC DNA]</scope>
    <source>
        <strain evidence="1 2">GDMCC 1.1325</strain>
    </source>
</reference>
<dbReference type="AlphaFoldDB" id="A0A365XZM5"/>
<dbReference type="InterPro" id="IPR021513">
    <property type="entry name" value="Phage_RSL1_Orf186"/>
</dbReference>
<sequence>MKTKKKDAQPGKWSAAVTSHSNALDLEERIFTSENPAAIAASLKRSALRSKRRKGTPFQSAMSMLNFYINRAGKNLPEKQRQVLEAAKDELREAFGKV</sequence>
<proteinExistence type="predicted"/>
<accession>A0A365XZM5</accession>
<gene>
    <name evidence="1" type="ORF">DF182_04030</name>
</gene>
<evidence type="ECO:0000313" key="1">
    <source>
        <dbReference type="EMBL" id="RBL91783.1"/>
    </source>
</evidence>
<evidence type="ECO:0000313" key="2">
    <source>
        <dbReference type="Proteomes" id="UP000253410"/>
    </source>
</evidence>